<organism evidence="2 3">
    <name type="scientific">Marinimicrobium koreense</name>
    <dbReference type="NCBI Taxonomy" id="306545"/>
    <lineage>
        <taxon>Bacteria</taxon>
        <taxon>Pseudomonadati</taxon>
        <taxon>Pseudomonadota</taxon>
        <taxon>Gammaproteobacteria</taxon>
        <taxon>Cellvibrionales</taxon>
        <taxon>Cellvibrionaceae</taxon>
        <taxon>Marinimicrobium</taxon>
    </lineage>
</organism>
<evidence type="ECO:0000313" key="2">
    <source>
        <dbReference type="EMBL" id="ROQ17952.1"/>
    </source>
</evidence>
<evidence type="ECO:0000256" key="1">
    <source>
        <dbReference type="SAM" id="SignalP"/>
    </source>
</evidence>
<dbReference type="AlphaFoldDB" id="A0A3N1NGW4"/>
<dbReference type="OrthoDB" id="6088473at2"/>
<feature type="chain" id="PRO_5017994297" evidence="1">
    <location>
        <begin position="25"/>
        <end position="165"/>
    </location>
</feature>
<dbReference type="RefSeq" id="WP_123639297.1">
    <property type="nucleotide sequence ID" value="NZ_RJUK01000003.1"/>
</dbReference>
<keyword evidence="3" id="KW-1185">Reference proteome</keyword>
<feature type="signal peptide" evidence="1">
    <location>
        <begin position="1"/>
        <end position="24"/>
    </location>
</feature>
<proteinExistence type="predicted"/>
<gene>
    <name evidence="2" type="ORF">EDC38_2923</name>
</gene>
<evidence type="ECO:0000313" key="3">
    <source>
        <dbReference type="Proteomes" id="UP000273643"/>
    </source>
</evidence>
<keyword evidence="1" id="KW-0732">Signal</keyword>
<name>A0A3N1NGW4_9GAMM</name>
<sequence length="165" mass="16903">MKTKMVLISGLTAALSLASAGALAQNGEVGTGPNPFSDCGIGAAVFPTNGVAAALSNVIWDVGTTAVTSATASPETCSGKNVQAAAFIMESYDNLIEESAQGNGENLATLMSIMDVSEEQREAVTLSLRQEAADVVGSEEYLTLSSQQKAEAFYNGLMKAVSQTG</sequence>
<dbReference type="Proteomes" id="UP000273643">
    <property type="component" value="Unassembled WGS sequence"/>
</dbReference>
<comment type="caution">
    <text evidence="2">The sequence shown here is derived from an EMBL/GenBank/DDBJ whole genome shotgun (WGS) entry which is preliminary data.</text>
</comment>
<reference evidence="2 3" key="1">
    <citation type="submission" date="2018-11" db="EMBL/GenBank/DDBJ databases">
        <title>Genomic Encyclopedia of Type Strains, Phase IV (KMG-IV): sequencing the most valuable type-strain genomes for metagenomic binning, comparative biology and taxonomic classification.</title>
        <authorList>
            <person name="Goeker M."/>
        </authorList>
    </citation>
    <scope>NUCLEOTIDE SEQUENCE [LARGE SCALE GENOMIC DNA]</scope>
    <source>
        <strain evidence="2 3">DSM 16974</strain>
    </source>
</reference>
<accession>A0A3N1NGW4</accession>
<dbReference type="EMBL" id="RJUK01000003">
    <property type="protein sequence ID" value="ROQ17952.1"/>
    <property type="molecule type" value="Genomic_DNA"/>
</dbReference>
<dbReference type="InterPro" id="IPR021383">
    <property type="entry name" value="DUF3015"/>
</dbReference>
<dbReference type="Pfam" id="PF11220">
    <property type="entry name" value="DUF3015"/>
    <property type="match status" value="1"/>
</dbReference>
<protein>
    <submittedName>
        <fullName evidence="2">DUF3015 family protein</fullName>
    </submittedName>
</protein>